<dbReference type="InterPro" id="IPR005552">
    <property type="entry name" value="Scramblase"/>
</dbReference>
<dbReference type="OrthoDB" id="444338at2759"/>
<keyword evidence="2" id="KW-0564">Palmitate</keyword>
<dbReference type="RefSeq" id="XP_022324352.1">
    <property type="nucleotide sequence ID" value="XM_022468644.1"/>
</dbReference>
<dbReference type="AlphaFoldDB" id="A0A8B8D8B1"/>
<dbReference type="GO" id="GO:0005886">
    <property type="term" value="C:plasma membrane"/>
    <property type="evidence" value="ECO:0007669"/>
    <property type="project" value="TreeGrafter"/>
</dbReference>
<dbReference type="PANTHER" id="PTHR23248:SF9">
    <property type="entry name" value="PHOSPHOLIPID SCRAMBLASE"/>
    <property type="match status" value="1"/>
</dbReference>
<dbReference type="Proteomes" id="UP000694844">
    <property type="component" value="Chromosome 3"/>
</dbReference>
<dbReference type="KEGG" id="cvn:111125142"/>
<keyword evidence="2" id="KW-0106">Calcium</keyword>
<dbReference type="GO" id="GO:0017128">
    <property type="term" value="F:phospholipid scramblase activity"/>
    <property type="evidence" value="ECO:0007669"/>
    <property type="project" value="InterPro"/>
</dbReference>
<reference evidence="4" key="1">
    <citation type="submission" date="2025-08" db="UniProtKB">
        <authorList>
            <consortium name="RefSeq"/>
        </authorList>
    </citation>
    <scope>IDENTIFICATION</scope>
    <source>
        <tissue evidence="4">Whole sample</tissue>
    </source>
</reference>
<comment type="similarity">
    <text evidence="1 2">Belongs to the phospholipid scramblase family.</text>
</comment>
<gene>
    <name evidence="4" type="primary">LOC111125142</name>
</gene>
<dbReference type="GeneID" id="111125142"/>
<organism evidence="3 4">
    <name type="scientific">Crassostrea virginica</name>
    <name type="common">Eastern oyster</name>
    <dbReference type="NCBI Taxonomy" id="6565"/>
    <lineage>
        <taxon>Eukaryota</taxon>
        <taxon>Metazoa</taxon>
        <taxon>Spiralia</taxon>
        <taxon>Lophotrochozoa</taxon>
        <taxon>Mollusca</taxon>
        <taxon>Bivalvia</taxon>
        <taxon>Autobranchia</taxon>
        <taxon>Pteriomorphia</taxon>
        <taxon>Ostreida</taxon>
        <taxon>Ostreoidea</taxon>
        <taxon>Ostreidae</taxon>
        <taxon>Crassostrea</taxon>
    </lineage>
</organism>
<comment type="cofactor">
    <cofactor evidence="2">
        <name>Ca(2+)</name>
        <dbReference type="ChEBI" id="CHEBI:29108"/>
    </cofactor>
</comment>
<name>A0A8B8D8B1_CRAVI</name>
<keyword evidence="2" id="KW-0449">Lipoprotein</keyword>
<evidence type="ECO:0000313" key="3">
    <source>
        <dbReference type="Proteomes" id="UP000694844"/>
    </source>
</evidence>
<sequence length="252" mass="29117">MTSPENIHVNVAMQQQGAMQQQNQMSIPQGVMVPQGLPPGLAYLGALDEVRIHQHLDVLEVMVGWERNNKYRLCNNQEQQFMYAKEDTDCCTRQFCGPARPFVMDITDNNMQPLIRLDRPFRCQASFMWCCYLQEMDIQSPPGVSIGTVKQMWTPWKPKFEILDSQGQQNFIIEGECCFCCPCRDIIFKVMDPKNEEVGEIIKHWGGCREILGAVNDFKITFPAQLDVFKKALLMGAVFLIDFNYFERNRNQ</sequence>
<protein>
    <recommendedName>
        <fullName evidence="2">Phospholipid scramblase</fullName>
    </recommendedName>
</protein>
<dbReference type="PANTHER" id="PTHR23248">
    <property type="entry name" value="PHOSPHOLIPID SCRAMBLASE-RELATED"/>
    <property type="match status" value="1"/>
</dbReference>
<dbReference type="Pfam" id="PF03803">
    <property type="entry name" value="Scramblase"/>
    <property type="match status" value="1"/>
</dbReference>
<accession>A0A8B8D8B1</accession>
<comment type="function">
    <text evidence="2">May mediate accelerated ATP-independent bidirectional transbilayer migration of phospholipids upon binding calcium ions that results in a loss of phospholipid asymmetry in the plasma membrane.</text>
</comment>
<evidence type="ECO:0000256" key="1">
    <source>
        <dbReference type="ARBA" id="ARBA00005350"/>
    </source>
</evidence>
<evidence type="ECO:0000256" key="2">
    <source>
        <dbReference type="RuleBase" id="RU363116"/>
    </source>
</evidence>
<evidence type="ECO:0000313" key="4">
    <source>
        <dbReference type="RefSeq" id="XP_022324352.1"/>
    </source>
</evidence>
<proteinExistence type="inferred from homology"/>
<keyword evidence="3" id="KW-1185">Reference proteome</keyword>